<dbReference type="InterPro" id="IPR051200">
    <property type="entry name" value="Host-pathogen_enzymatic-act"/>
</dbReference>
<sequence length="415" mass="43351">MRAIGTLRTTVVALSGALLLGAALAGPPAGTAQAATGATTGTTATSGLRDVLIVGNSQAGTVSFIDAHTFANLGSLNVTADAQQRIAEMDPVQWAGFQTVTSVEGGNRWVDDAQLSPDGRTLYVSRGNLDDVAAYDIATGAQLWRTRLDGFKADHAALSPDGTRYVVSATTAQKAEVLDTSNGSVVGSFPTGTYPHQNDYTADGRYIYNSSIGVTSLPQSMEWAKGTFQLTKVDAHTLQVVQVWLFPHGIRPNVVESDGRTMFTDLSYLNGFAQFDLSTGRQVRTYPMPYSAAGAALSPDNYPQNSAHHGLALSGDNARVCDAGTIDDYASVVNAADGSTVGTVTYPAGSLPYWATSSADGTLCFVSLSKANAVSVIDYATGRELARVPVGVFPQRERTGAIDPAVLPDLSPSAG</sequence>
<dbReference type="RefSeq" id="WP_111507137.1">
    <property type="nucleotide sequence ID" value="NZ_QKYN01000173.1"/>
</dbReference>
<name>A0A2X0J1I1_9ACTN</name>
<comment type="caution">
    <text evidence="3">The sequence shown here is derived from an EMBL/GenBank/DDBJ whole genome shotgun (WGS) entry which is preliminary data.</text>
</comment>
<accession>A0A2X0J1I1</accession>
<evidence type="ECO:0000313" key="4">
    <source>
        <dbReference type="Proteomes" id="UP000248889"/>
    </source>
</evidence>
<dbReference type="Pfam" id="PF13360">
    <property type="entry name" value="PQQ_2"/>
    <property type="match status" value="1"/>
</dbReference>
<dbReference type="Proteomes" id="UP000248889">
    <property type="component" value="Unassembled WGS sequence"/>
</dbReference>
<dbReference type="InterPro" id="IPR002372">
    <property type="entry name" value="PQQ_rpt_dom"/>
</dbReference>
<keyword evidence="1" id="KW-0732">Signal</keyword>
<dbReference type="Gene3D" id="2.130.10.10">
    <property type="entry name" value="YVTN repeat-like/Quinoprotein amine dehydrogenase"/>
    <property type="match status" value="2"/>
</dbReference>
<evidence type="ECO:0000256" key="1">
    <source>
        <dbReference type="SAM" id="SignalP"/>
    </source>
</evidence>
<dbReference type="PANTHER" id="PTHR47197:SF3">
    <property type="entry name" value="DIHYDRO-HEME D1 DEHYDROGENASE"/>
    <property type="match status" value="1"/>
</dbReference>
<organism evidence="3 4">
    <name type="scientific">Streptacidiphilus pinicola</name>
    <dbReference type="NCBI Taxonomy" id="2219663"/>
    <lineage>
        <taxon>Bacteria</taxon>
        <taxon>Bacillati</taxon>
        <taxon>Actinomycetota</taxon>
        <taxon>Actinomycetes</taxon>
        <taxon>Kitasatosporales</taxon>
        <taxon>Streptomycetaceae</taxon>
        <taxon>Streptacidiphilus</taxon>
    </lineage>
</organism>
<evidence type="ECO:0000259" key="2">
    <source>
        <dbReference type="Pfam" id="PF13360"/>
    </source>
</evidence>
<gene>
    <name evidence="3" type="ORF">DN069_34205</name>
</gene>
<feature type="domain" description="Pyrrolo-quinoline quinone repeat" evidence="2">
    <location>
        <begin position="118"/>
        <end position="185"/>
    </location>
</feature>
<protein>
    <submittedName>
        <fullName evidence="3">YncE family protein</fullName>
    </submittedName>
</protein>
<dbReference type="InterPro" id="IPR015943">
    <property type="entry name" value="WD40/YVTN_repeat-like_dom_sf"/>
</dbReference>
<keyword evidence="4" id="KW-1185">Reference proteome</keyword>
<dbReference type="PANTHER" id="PTHR47197">
    <property type="entry name" value="PROTEIN NIRF"/>
    <property type="match status" value="1"/>
</dbReference>
<proteinExistence type="predicted"/>
<feature type="chain" id="PRO_5015892678" evidence="1">
    <location>
        <begin position="35"/>
        <end position="415"/>
    </location>
</feature>
<feature type="signal peptide" evidence="1">
    <location>
        <begin position="1"/>
        <end position="34"/>
    </location>
</feature>
<reference evidence="3 4" key="1">
    <citation type="submission" date="2018-06" db="EMBL/GenBank/DDBJ databases">
        <title>Streptacidiphilus pinicola sp. nov., isolated from pine grove soil.</title>
        <authorList>
            <person name="Roh S.G."/>
            <person name="Park S."/>
            <person name="Kim M.-K."/>
            <person name="Yun B.-R."/>
            <person name="Park J."/>
            <person name="Kim M.J."/>
            <person name="Kim Y.S."/>
            <person name="Kim S.B."/>
        </authorList>
    </citation>
    <scope>NUCLEOTIDE SEQUENCE [LARGE SCALE GENOMIC DNA]</scope>
    <source>
        <strain evidence="3 4">MMS16-CNU450</strain>
    </source>
</reference>
<dbReference type="AlphaFoldDB" id="A0A2X0J1I1"/>
<dbReference type="SUPFAM" id="SSF50974">
    <property type="entry name" value="Nitrous oxide reductase, N-terminal domain"/>
    <property type="match status" value="1"/>
</dbReference>
<dbReference type="InterPro" id="IPR011045">
    <property type="entry name" value="N2O_reductase_N"/>
</dbReference>
<dbReference type="OrthoDB" id="62864at2"/>
<dbReference type="EMBL" id="QKYN01000173">
    <property type="protein sequence ID" value="RAG81208.1"/>
    <property type="molecule type" value="Genomic_DNA"/>
</dbReference>
<evidence type="ECO:0000313" key="3">
    <source>
        <dbReference type="EMBL" id="RAG81208.1"/>
    </source>
</evidence>